<organism evidence="2 3">
    <name type="scientific">Pedobacter montanisoli</name>
    <dbReference type="NCBI Taxonomy" id="2923277"/>
    <lineage>
        <taxon>Bacteria</taxon>
        <taxon>Pseudomonadati</taxon>
        <taxon>Bacteroidota</taxon>
        <taxon>Sphingobacteriia</taxon>
        <taxon>Sphingobacteriales</taxon>
        <taxon>Sphingobacteriaceae</taxon>
        <taxon>Pedobacter</taxon>
    </lineage>
</organism>
<reference evidence="2" key="1">
    <citation type="submission" date="2022-03" db="EMBL/GenBank/DDBJ databases">
        <authorList>
            <person name="Woo C.Y."/>
        </authorList>
    </citation>
    <scope>NUCLEOTIDE SEQUENCE</scope>
    <source>
        <strain evidence="2">CYS-01</strain>
    </source>
</reference>
<dbReference type="EMBL" id="JALGBH010000002">
    <property type="protein sequence ID" value="MCJ0742775.1"/>
    <property type="molecule type" value="Genomic_DNA"/>
</dbReference>
<comment type="caution">
    <text evidence="2">The sequence shown here is derived from an EMBL/GenBank/DDBJ whole genome shotgun (WGS) entry which is preliminary data.</text>
</comment>
<keyword evidence="3" id="KW-1185">Reference proteome</keyword>
<evidence type="ECO:0000313" key="3">
    <source>
        <dbReference type="Proteomes" id="UP001165460"/>
    </source>
</evidence>
<dbReference type="Proteomes" id="UP001165460">
    <property type="component" value="Unassembled WGS sequence"/>
</dbReference>
<accession>A0ABS9ZWT8</accession>
<feature type="signal peptide" evidence="1">
    <location>
        <begin position="1"/>
        <end position="20"/>
    </location>
</feature>
<keyword evidence="1" id="KW-0732">Signal</keyword>
<name>A0ABS9ZWT8_9SPHI</name>
<proteinExistence type="predicted"/>
<evidence type="ECO:0000256" key="1">
    <source>
        <dbReference type="SAM" id="SignalP"/>
    </source>
</evidence>
<gene>
    <name evidence="2" type="ORF">MMF97_08645</name>
</gene>
<sequence>MKKLILTAITIFIMAAWAKAQNKADFANWVVESNVKTPKIQSIKFYNAQQELIYEEEVKDFKVKISKKKIRTVLNAILDEVLQKDKAIQKENLVMARLKKN</sequence>
<dbReference type="RefSeq" id="WP_243361542.1">
    <property type="nucleotide sequence ID" value="NZ_JALGBH010000002.1"/>
</dbReference>
<feature type="chain" id="PRO_5045091074" evidence="1">
    <location>
        <begin position="21"/>
        <end position="101"/>
    </location>
</feature>
<protein>
    <submittedName>
        <fullName evidence="2">Uncharacterized protein</fullName>
    </submittedName>
</protein>
<evidence type="ECO:0000313" key="2">
    <source>
        <dbReference type="EMBL" id="MCJ0742775.1"/>
    </source>
</evidence>